<dbReference type="Proteomes" id="UP000012040">
    <property type="component" value="Chromosome"/>
</dbReference>
<dbReference type="STRING" id="1184267.A11Q_776"/>
<accession>M4VPE7</accession>
<dbReference type="HOGENOM" id="CLU_2104208_0_0_7"/>
<reference evidence="1 2" key="1">
    <citation type="journal article" date="2013" name="ISME J.">
        <title>By their genes ye shall know them: genomic signatures of predatory bacteria.</title>
        <authorList>
            <person name="Pasternak Z."/>
            <person name="Pietrokovski S."/>
            <person name="Rotem O."/>
            <person name="Gophna U."/>
            <person name="Lurie-Weinberger M.N."/>
            <person name="Jurkevitch E."/>
        </authorList>
    </citation>
    <scope>NUCLEOTIDE SEQUENCE [LARGE SCALE GENOMIC DNA]</scope>
    <source>
        <strain evidence="1 2">JSS</strain>
    </source>
</reference>
<evidence type="ECO:0008006" key="3">
    <source>
        <dbReference type="Google" id="ProtNLM"/>
    </source>
</evidence>
<sequence>MISNGLFLFVLAVSFMIYSPRSVAQEAAPQVDVAAEVSDIFYICKRDKLTRWLRAYKLDNGKCHTQYSKEGYLQIISSATYFTSCEGVLHSVQKNLEEGGFKCSPSAKYSVIELD</sequence>
<dbReference type="EMBL" id="CP003537">
    <property type="protein sequence ID" value="AGH94994.1"/>
    <property type="molecule type" value="Genomic_DNA"/>
</dbReference>
<dbReference type="PATRIC" id="fig|1184267.3.peg.784"/>
<gene>
    <name evidence="1" type="ORF">A11Q_776</name>
</gene>
<dbReference type="AlphaFoldDB" id="M4VPE7"/>
<keyword evidence="2" id="KW-1185">Reference proteome</keyword>
<dbReference type="KEGG" id="bex:A11Q_776"/>
<organism evidence="1 2">
    <name type="scientific">Pseudobdellovibrio exovorus JSS</name>
    <dbReference type="NCBI Taxonomy" id="1184267"/>
    <lineage>
        <taxon>Bacteria</taxon>
        <taxon>Pseudomonadati</taxon>
        <taxon>Bdellovibrionota</taxon>
        <taxon>Bdellovibrionia</taxon>
        <taxon>Bdellovibrionales</taxon>
        <taxon>Pseudobdellovibrionaceae</taxon>
        <taxon>Pseudobdellovibrio</taxon>
    </lineage>
</organism>
<protein>
    <recommendedName>
        <fullName evidence="3">KTSC domain-containing protein</fullName>
    </recommendedName>
</protein>
<evidence type="ECO:0000313" key="2">
    <source>
        <dbReference type="Proteomes" id="UP000012040"/>
    </source>
</evidence>
<proteinExistence type="predicted"/>
<evidence type="ECO:0000313" key="1">
    <source>
        <dbReference type="EMBL" id="AGH94994.1"/>
    </source>
</evidence>
<name>M4VPE7_9BACT</name>